<dbReference type="Proteomes" id="UP000238083">
    <property type="component" value="Unassembled WGS sequence"/>
</dbReference>
<gene>
    <name evidence="2" type="ORF">CLV37_107293</name>
</gene>
<feature type="transmembrane region" description="Helical" evidence="1">
    <location>
        <begin position="216"/>
        <end position="240"/>
    </location>
</feature>
<feature type="transmembrane region" description="Helical" evidence="1">
    <location>
        <begin position="247"/>
        <end position="272"/>
    </location>
</feature>
<feature type="transmembrane region" description="Helical" evidence="1">
    <location>
        <begin position="142"/>
        <end position="163"/>
    </location>
</feature>
<dbReference type="AlphaFoldDB" id="A0A2T0R347"/>
<evidence type="ECO:0000256" key="1">
    <source>
        <dbReference type="SAM" id="Phobius"/>
    </source>
</evidence>
<dbReference type="RefSeq" id="WP_106211924.1">
    <property type="nucleotide sequence ID" value="NZ_PVZF01000007.1"/>
</dbReference>
<reference evidence="2 3" key="1">
    <citation type="submission" date="2018-03" db="EMBL/GenBank/DDBJ databases">
        <title>Genomic Encyclopedia of Archaeal and Bacterial Type Strains, Phase II (KMG-II): from individual species to whole genera.</title>
        <authorList>
            <person name="Goeker M."/>
        </authorList>
    </citation>
    <scope>NUCLEOTIDE SEQUENCE [LARGE SCALE GENOMIC DNA]</scope>
    <source>
        <strain evidence="2 3">DSM 19711</strain>
    </source>
</reference>
<dbReference type="PANTHER" id="PTHR20992:SF9">
    <property type="entry name" value="AT15442P-RELATED"/>
    <property type="match status" value="1"/>
</dbReference>
<keyword evidence="1" id="KW-1133">Transmembrane helix</keyword>
<keyword evidence="1" id="KW-0472">Membrane</keyword>
<feature type="transmembrane region" description="Helical" evidence="1">
    <location>
        <begin position="278"/>
        <end position="299"/>
    </location>
</feature>
<evidence type="ECO:0000313" key="2">
    <source>
        <dbReference type="EMBL" id="PRY14173.1"/>
    </source>
</evidence>
<dbReference type="PANTHER" id="PTHR20992">
    <property type="entry name" value="AT15442P-RELATED"/>
    <property type="match status" value="1"/>
</dbReference>
<dbReference type="InterPro" id="IPR005240">
    <property type="entry name" value="DUF389"/>
</dbReference>
<sequence>MSVLHLRVISPGTSTDAVLDALQSDPGVTNVTAHRGVVLRPAGDLVEADVAREAVDAVVGDLQSLGLERDGSIVLEAVDTALGRGVEEAEEAAPGEGDDALIWEQVERAADGGATNSASFYAFLVLATLIAAVGLLTDSQVLIVGAMVLGPEFGPLAALAVAVVRRRRDRVGGPLRALGLGFPLAIAVTAVAVLLLDRVGLVPQEFLDGRRPLTSFVASPDAFSVVVAVLAGIAGTLSLTSAKAGPLVGVFISVTTVPAAADFAAGVVTAQYGTALGALWQLVLNLCCILVAAVVTLRVQQALWSRVRRPRR</sequence>
<evidence type="ECO:0000313" key="3">
    <source>
        <dbReference type="Proteomes" id="UP000238083"/>
    </source>
</evidence>
<feature type="transmembrane region" description="Helical" evidence="1">
    <location>
        <begin position="118"/>
        <end position="136"/>
    </location>
</feature>
<proteinExistence type="predicted"/>
<accession>A0A2T0R347</accession>
<dbReference type="Pfam" id="PF04087">
    <property type="entry name" value="DUF389"/>
    <property type="match status" value="1"/>
</dbReference>
<keyword evidence="1" id="KW-0812">Transmembrane</keyword>
<protein>
    <submittedName>
        <fullName evidence="2">Putative hydrophobic protein (TIGR00271 family)</fullName>
    </submittedName>
</protein>
<dbReference type="OrthoDB" id="8061853at2"/>
<keyword evidence="3" id="KW-1185">Reference proteome</keyword>
<feature type="transmembrane region" description="Helical" evidence="1">
    <location>
        <begin position="175"/>
        <end position="196"/>
    </location>
</feature>
<dbReference type="EMBL" id="PVZF01000007">
    <property type="protein sequence ID" value="PRY14173.1"/>
    <property type="molecule type" value="Genomic_DNA"/>
</dbReference>
<name>A0A2T0R347_9ACTN</name>
<organism evidence="2 3">
    <name type="scientific">Kineococcus rhizosphaerae</name>
    <dbReference type="NCBI Taxonomy" id="559628"/>
    <lineage>
        <taxon>Bacteria</taxon>
        <taxon>Bacillati</taxon>
        <taxon>Actinomycetota</taxon>
        <taxon>Actinomycetes</taxon>
        <taxon>Kineosporiales</taxon>
        <taxon>Kineosporiaceae</taxon>
        <taxon>Kineococcus</taxon>
    </lineage>
</organism>
<comment type="caution">
    <text evidence="2">The sequence shown here is derived from an EMBL/GenBank/DDBJ whole genome shotgun (WGS) entry which is preliminary data.</text>
</comment>